<reference evidence="8 9" key="1">
    <citation type="submission" date="2023-01" db="EMBL/GenBank/DDBJ databases">
        <title>Draft genome sequence of Nocardiopsis sp. RSe5-2 isolated from halophytes.</title>
        <authorList>
            <person name="Duangmal K."/>
            <person name="Chantavorakit T."/>
        </authorList>
    </citation>
    <scope>NUCLEOTIDE SEQUENCE [LARGE SCALE GENOMIC DNA]</scope>
    <source>
        <strain evidence="8 9">RSe5-2</strain>
    </source>
</reference>
<accession>A0ABT4TX81</accession>
<evidence type="ECO:0000256" key="1">
    <source>
        <dbReference type="ARBA" id="ARBA00004651"/>
    </source>
</evidence>
<name>A0ABT4TX81_9ACTN</name>
<dbReference type="EMBL" id="JAQFWQ010000003">
    <property type="protein sequence ID" value="MDA2809289.1"/>
    <property type="molecule type" value="Genomic_DNA"/>
</dbReference>
<evidence type="ECO:0000256" key="2">
    <source>
        <dbReference type="ARBA" id="ARBA00022475"/>
    </source>
</evidence>
<keyword evidence="2" id="KW-1003">Cell membrane</keyword>
<evidence type="ECO:0000256" key="6">
    <source>
        <dbReference type="SAM" id="Phobius"/>
    </source>
</evidence>
<dbReference type="Proteomes" id="UP001527866">
    <property type="component" value="Unassembled WGS sequence"/>
</dbReference>
<dbReference type="PANTHER" id="PTHR35007">
    <property type="entry name" value="INTEGRAL MEMBRANE PROTEIN-RELATED"/>
    <property type="match status" value="1"/>
</dbReference>
<organism evidence="8 9">
    <name type="scientific">Nocardiopsis endophytica</name>
    <dbReference type="NCBI Taxonomy" id="3018445"/>
    <lineage>
        <taxon>Bacteria</taxon>
        <taxon>Bacillati</taxon>
        <taxon>Actinomycetota</taxon>
        <taxon>Actinomycetes</taxon>
        <taxon>Streptosporangiales</taxon>
        <taxon>Nocardiopsidaceae</taxon>
        <taxon>Nocardiopsis</taxon>
    </lineage>
</organism>
<evidence type="ECO:0000313" key="9">
    <source>
        <dbReference type="Proteomes" id="UP001527866"/>
    </source>
</evidence>
<evidence type="ECO:0000259" key="7">
    <source>
        <dbReference type="Pfam" id="PF00482"/>
    </source>
</evidence>
<evidence type="ECO:0000313" key="8">
    <source>
        <dbReference type="EMBL" id="MDA2809289.1"/>
    </source>
</evidence>
<comment type="subcellular location">
    <subcellularLocation>
        <location evidence="1">Cell membrane</location>
        <topology evidence="1">Multi-pass membrane protein</topology>
    </subcellularLocation>
</comment>
<sequence>MTTVLGTVVVVFGTYAVRLLLFPGPSVARLRLEALLPPPGTADPAPDRAPGRGIGRLGTAGVVLAPVLALGLTVGPGPALLFGAPMGALLWLGLRRVAGAQDREREARIAAGLPLALDLLVAGVRAGGETGHVLSALSHSIGGPLGEALAEVAERQRLGAAPERAWRSVGGPPELAALGRTLTRAAETGAPVGDLVAHHAAEARRAAHGRALARTQRTAVLVVAPLGLCFLPAFVLIGVVPLVASLVGGLTGP</sequence>
<keyword evidence="3 6" id="KW-0812">Transmembrane</keyword>
<keyword evidence="4 6" id="KW-1133">Transmembrane helix</keyword>
<keyword evidence="5 6" id="KW-0472">Membrane</keyword>
<keyword evidence="9" id="KW-1185">Reference proteome</keyword>
<dbReference type="InterPro" id="IPR018076">
    <property type="entry name" value="T2SS_GspF_dom"/>
</dbReference>
<feature type="transmembrane region" description="Helical" evidence="6">
    <location>
        <begin position="6"/>
        <end position="22"/>
    </location>
</feature>
<evidence type="ECO:0000256" key="5">
    <source>
        <dbReference type="ARBA" id="ARBA00023136"/>
    </source>
</evidence>
<proteinExistence type="predicted"/>
<evidence type="ECO:0000256" key="4">
    <source>
        <dbReference type="ARBA" id="ARBA00022989"/>
    </source>
</evidence>
<dbReference type="PANTHER" id="PTHR35007:SF3">
    <property type="entry name" value="POSSIBLE CONSERVED ALANINE RICH MEMBRANE PROTEIN"/>
    <property type="match status" value="1"/>
</dbReference>
<feature type="transmembrane region" description="Helical" evidence="6">
    <location>
        <begin position="219"/>
        <end position="244"/>
    </location>
</feature>
<protein>
    <submittedName>
        <fullName evidence="8">Type II secretion system F family protein</fullName>
    </submittedName>
</protein>
<dbReference type="Pfam" id="PF00482">
    <property type="entry name" value="T2SSF"/>
    <property type="match status" value="1"/>
</dbReference>
<feature type="transmembrane region" description="Helical" evidence="6">
    <location>
        <begin position="80"/>
        <end position="98"/>
    </location>
</feature>
<comment type="caution">
    <text evidence="8">The sequence shown here is derived from an EMBL/GenBank/DDBJ whole genome shotgun (WGS) entry which is preliminary data.</text>
</comment>
<gene>
    <name evidence="8" type="ORF">O4J56_01445</name>
</gene>
<evidence type="ECO:0000256" key="3">
    <source>
        <dbReference type="ARBA" id="ARBA00022692"/>
    </source>
</evidence>
<dbReference type="RefSeq" id="WP_270683204.1">
    <property type="nucleotide sequence ID" value="NZ_JAQFWQ010000003.1"/>
</dbReference>
<feature type="domain" description="Type II secretion system protein GspF" evidence="7">
    <location>
        <begin position="117"/>
        <end position="239"/>
    </location>
</feature>